<feature type="active site" description="Tele-phosphohistidine intermediate" evidence="2">
    <location>
        <position position="11"/>
    </location>
</feature>
<dbReference type="InterPro" id="IPR029033">
    <property type="entry name" value="His_PPase_superfam"/>
</dbReference>
<dbReference type="PANTHER" id="PTHR46517:SF1">
    <property type="entry name" value="FRUCTOSE-2,6-BISPHOSPHATASE TIGAR"/>
    <property type="match status" value="1"/>
</dbReference>
<sequence>MKQKKIYLIRHGQTDYNKRGMVQGSGIDAPLNEEGYRQAERFWQAYKDFPFDKVYTSALQRTQQSVQKFIDAGIPHVVFEGLNEIHWGHKEGKPFTREEHDHYLNVVKAWQQGELHVLIEGGESPMDVQKRQQVVLQYLLEEEEGERILICMHGRAMRILLCYMLNYPLQNMDYFEHDNLCLYELSWTGSMFVVQRFNDRRHLQPAQNI</sequence>
<organism evidence="4 5">
    <name type="scientific">Cesiribacter andamanensis AMV16</name>
    <dbReference type="NCBI Taxonomy" id="1279009"/>
    <lineage>
        <taxon>Bacteria</taxon>
        <taxon>Pseudomonadati</taxon>
        <taxon>Bacteroidota</taxon>
        <taxon>Cytophagia</taxon>
        <taxon>Cytophagales</taxon>
        <taxon>Cesiribacteraceae</taxon>
        <taxon>Cesiribacter</taxon>
    </lineage>
</organism>
<keyword evidence="1 4" id="KW-0378">Hydrolase</keyword>
<dbReference type="InterPro" id="IPR001345">
    <property type="entry name" value="PG/BPGM_mutase_AS"/>
</dbReference>
<protein>
    <submittedName>
        <fullName evidence="4">Alpha-ribazole phosphatase</fullName>
        <ecNumber evidence="4">3.1.3.73</ecNumber>
    </submittedName>
</protein>
<keyword evidence="5" id="KW-1185">Reference proteome</keyword>
<proteinExistence type="predicted"/>
<evidence type="ECO:0000256" key="1">
    <source>
        <dbReference type="ARBA" id="ARBA00022801"/>
    </source>
</evidence>
<dbReference type="OrthoDB" id="9782128at2"/>
<gene>
    <name evidence="4" type="primary">cobC</name>
    <name evidence="4" type="ORF">ADICEAN_01909</name>
</gene>
<comment type="caution">
    <text evidence="4">The sequence shown here is derived from an EMBL/GenBank/DDBJ whole genome shotgun (WGS) entry which is preliminary data.</text>
</comment>
<feature type="binding site" evidence="3">
    <location>
        <position position="61"/>
    </location>
    <ligand>
        <name>substrate</name>
    </ligand>
</feature>
<dbReference type="GO" id="GO:0043456">
    <property type="term" value="P:regulation of pentose-phosphate shunt"/>
    <property type="evidence" value="ECO:0007669"/>
    <property type="project" value="TreeGrafter"/>
</dbReference>
<dbReference type="SUPFAM" id="SSF53254">
    <property type="entry name" value="Phosphoglycerate mutase-like"/>
    <property type="match status" value="1"/>
</dbReference>
<evidence type="ECO:0000313" key="5">
    <source>
        <dbReference type="Proteomes" id="UP000011910"/>
    </source>
</evidence>
<feature type="active site" description="Proton donor/acceptor" evidence="2">
    <location>
        <position position="84"/>
    </location>
</feature>
<dbReference type="GO" id="GO:0005829">
    <property type="term" value="C:cytosol"/>
    <property type="evidence" value="ECO:0007669"/>
    <property type="project" value="TreeGrafter"/>
</dbReference>
<evidence type="ECO:0000313" key="4">
    <source>
        <dbReference type="EMBL" id="EMR02936.1"/>
    </source>
</evidence>
<dbReference type="Pfam" id="PF00300">
    <property type="entry name" value="His_Phos_1"/>
    <property type="match status" value="1"/>
</dbReference>
<dbReference type="PROSITE" id="PS00175">
    <property type="entry name" value="PG_MUTASE"/>
    <property type="match status" value="1"/>
</dbReference>
<dbReference type="PIRSF" id="PIRSF000709">
    <property type="entry name" value="6PFK_2-Ptase"/>
    <property type="match status" value="1"/>
</dbReference>
<dbReference type="GO" id="GO:0004331">
    <property type="term" value="F:fructose-2,6-bisphosphate 2-phosphatase activity"/>
    <property type="evidence" value="ECO:0007669"/>
    <property type="project" value="TreeGrafter"/>
</dbReference>
<dbReference type="InterPro" id="IPR013078">
    <property type="entry name" value="His_Pase_superF_clade-1"/>
</dbReference>
<dbReference type="GO" id="GO:0045820">
    <property type="term" value="P:negative regulation of glycolytic process"/>
    <property type="evidence" value="ECO:0007669"/>
    <property type="project" value="TreeGrafter"/>
</dbReference>
<feature type="binding site" evidence="3">
    <location>
        <begin position="10"/>
        <end position="17"/>
    </location>
    <ligand>
        <name>substrate</name>
    </ligand>
</feature>
<dbReference type="EMBL" id="AODQ01000040">
    <property type="protein sequence ID" value="EMR02936.1"/>
    <property type="molecule type" value="Genomic_DNA"/>
</dbReference>
<accession>M7N6S6</accession>
<dbReference type="EC" id="3.1.3.73" evidence="4"/>
<dbReference type="CDD" id="cd07067">
    <property type="entry name" value="HP_PGM_like"/>
    <property type="match status" value="1"/>
</dbReference>
<evidence type="ECO:0000256" key="2">
    <source>
        <dbReference type="PIRSR" id="PIRSR613078-1"/>
    </source>
</evidence>
<dbReference type="Gene3D" id="3.40.50.1240">
    <property type="entry name" value="Phosphoglycerate mutase-like"/>
    <property type="match status" value="1"/>
</dbReference>
<reference evidence="4 5" key="1">
    <citation type="journal article" date="2013" name="Genome Announc.">
        <title>Draft Genome Sequence of Cesiribacter andamanensis Strain AMV16T, Isolated from a Soil Sample from a Mud Volcano in the Andaman Islands, India.</title>
        <authorList>
            <person name="Shivaji S."/>
            <person name="Ara S."/>
            <person name="Begum Z."/>
            <person name="Srinivas T.N."/>
            <person name="Singh A."/>
            <person name="Kumar Pinnaka A."/>
        </authorList>
    </citation>
    <scope>NUCLEOTIDE SEQUENCE [LARGE SCALE GENOMIC DNA]</scope>
    <source>
        <strain evidence="4 5">AMV16</strain>
    </source>
</reference>
<dbReference type="GO" id="GO:0043755">
    <property type="term" value="F:alpha-ribazole phosphatase activity"/>
    <property type="evidence" value="ECO:0007669"/>
    <property type="project" value="UniProtKB-EC"/>
</dbReference>
<dbReference type="AlphaFoldDB" id="M7N6S6"/>
<dbReference type="STRING" id="1279009.ADICEAN_01909"/>
<name>M7N6S6_9BACT</name>
<evidence type="ECO:0000256" key="3">
    <source>
        <dbReference type="PIRSR" id="PIRSR613078-2"/>
    </source>
</evidence>
<dbReference type="RefSeq" id="WP_009195305.1">
    <property type="nucleotide sequence ID" value="NZ_AODQ01000040.1"/>
</dbReference>
<dbReference type="InterPro" id="IPR051695">
    <property type="entry name" value="Phosphoglycerate_Mutase"/>
</dbReference>
<dbReference type="PANTHER" id="PTHR46517">
    <property type="entry name" value="FRUCTOSE-2,6-BISPHOSPHATASE TIGAR"/>
    <property type="match status" value="1"/>
</dbReference>
<dbReference type="SMART" id="SM00855">
    <property type="entry name" value="PGAM"/>
    <property type="match status" value="1"/>
</dbReference>
<dbReference type="eggNOG" id="COG0406">
    <property type="taxonomic scope" value="Bacteria"/>
</dbReference>
<dbReference type="Proteomes" id="UP000011910">
    <property type="component" value="Unassembled WGS sequence"/>
</dbReference>